<dbReference type="GO" id="GO:0003723">
    <property type="term" value="F:RNA binding"/>
    <property type="evidence" value="ECO:0007669"/>
    <property type="project" value="UniProtKB-UniRule"/>
</dbReference>
<dbReference type="SUPFAM" id="SSF54928">
    <property type="entry name" value="RNA-binding domain, RBD"/>
    <property type="match status" value="1"/>
</dbReference>
<dbReference type="PANTHER" id="PTHR31735">
    <property type="entry name" value="VACUOLAR MEMBRANE PROTEIN YPL162C"/>
    <property type="match status" value="1"/>
</dbReference>
<evidence type="ECO:0000313" key="5">
    <source>
        <dbReference type="EMBL" id="CAJ2502016.1"/>
    </source>
</evidence>
<dbReference type="InterPro" id="IPR000504">
    <property type="entry name" value="RRM_dom"/>
</dbReference>
<keyword evidence="3" id="KW-0812">Transmembrane</keyword>
<evidence type="ECO:0000256" key="1">
    <source>
        <dbReference type="PROSITE-ProRule" id="PRU00176"/>
    </source>
</evidence>
<dbReference type="EMBL" id="CAUWAG010000003">
    <property type="protein sequence ID" value="CAJ2502016.1"/>
    <property type="molecule type" value="Genomic_DNA"/>
</dbReference>
<feature type="transmembrane region" description="Helical" evidence="3">
    <location>
        <begin position="440"/>
        <end position="461"/>
    </location>
</feature>
<dbReference type="PANTHER" id="PTHR31735:SF1">
    <property type="entry name" value="VACUOLAR MEMBRANE PROTEIN YPL162C"/>
    <property type="match status" value="1"/>
</dbReference>
<evidence type="ECO:0000259" key="4">
    <source>
        <dbReference type="PROSITE" id="PS50102"/>
    </source>
</evidence>
<dbReference type="GO" id="GO:0016020">
    <property type="term" value="C:membrane"/>
    <property type="evidence" value="ECO:0007669"/>
    <property type="project" value="TreeGrafter"/>
</dbReference>
<dbReference type="PROSITE" id="PS50102">
    <property type="entry name" value="RRM"/>
    <property type="match status" value="1"/>
</dbReference>
<keyword evidence="3" id="KW-1133">Transmembrane helix</keyword>
<sequence length="563" mass="62432">MSRAGKLAPEQLPVLFVKNLNYEVTDEALWKLFDPEPQNRIVRVSQIRKGISLEAKGTAYVVFWNAMDAKNALEKLNGFNFQNRYLVVLWHQPEKTLKARESKDDIKARQENVEQLKTKYAHLILNLVNPSGTTIALSHLAVGVIITTCIALRLLCFSVSVSQDTYIIGMPFSSTLDVAFNSLLDVPTSVATATSTAAIGVDLPAATTHLTSVLTSTASAVAAAATSAEMDTFLDDDGGGGGGECRLLGPFALFVQLALGGLALSTLVFKRWRERPQRPLKIWFFDVSKQVFGSVLVHMANVFMSMLTSGRFSIKLDPASVQTARALMRRADDGYTPNPCSFYLLNLAIDTTIGIPILILLLRVTTVLVSYTPLGKPAESIQSGNYGNPPKWWWWLKQSVIYFCGLFGMKICVLIIFLILPWISRVGDWALRWTEGNERLQIVFVMMLFPLIMNGLQYYIIDSFIKMKDTDHERLPQEDHHERDPFDDALADSDDDDASSSGESSESVKLARSKSSKGAERKHPKIGHEEYDPELDGQTVIGSSKSQDERGGKPLPKELVPPE</sequence>
<evidence type="ECO:0000256" key="2">
    <source>
        <dbReference type="SAM" id="MobiDB-lite"/>
    </source>
</evidence>
<dbReference type="InterPro" id="IPR035979">
    <property type="entry name" value="RBD_domain_sf"/>
</dbReference>
<organism evidence="5 6">
    <name type="scientific">Anthostomella pinea</name>
    <dbReference type="NCBI Taxonomy" id="933095"/>
    <lineage>
        <taxon>Eukaryota</taxon>
        <taxon>Fungi</taxon>
        <taxon>Dikarya</taxon>
        <taxon>Ascomycota</taxon>
        <taxon>Pezizomycotina</taxon>
        <taxon>Sordariomycetes</taxon>
        <taxon>Xylariomycetidae</taxon>
        <taxon>Xylariales</taxon>
        <taxon>Xylariaceae</taxon>
        <taxon>Anthostomella</taxon>
    </lineage>
</organism>
<dbReference type="Pfam" id="PF12400">
    <property type="entry name" value="STIMATE"/>
    <property type="match status" value="1"/>
</dbReference>
<reference evidence="5" key="1">
    <citation type="submission" date="2023-10" db="EMBL/GenBank/DDBJ databases">
        <authorList>
            <person name="Hackl T."/>
        </authorList>
    </citation>
    <scope>NUCLEOTIDE SEQUENCE</scope>
</reference>
<keyword evidence="6" id="KW-1185">Reference proteome</keyword>
<feature type="transmembrane region" description="Helical" evidence="3">
    <location>
        <begin position="342"/>
        <end position="362"/>
    </location>
</feature>
<dbReference type="AlphaFoldDB" id="A0AAI8VCR7"/>
<name>A0AAI8VCR7_9PEZI</name>
<dbReference type="InterPro" id="IPR012677">
    <property type="entry name" value="Nucleotide-bd_a/b_plait_sf"/>
</dbReference>
<comment type="caution">
    <text evidence="5">The sequence shown here is derived from an EMBL/GenBank/DDBJ whole genome shotgun (WGS) entry which is preliminary data.</text>
</comment>
<feature type="compositionally biased region" description="Acidic residues" evidence="2">
    <location>
        <begin position="487"/>
        <end position="498"/>
    </location>
</feature>
<evidence type="ECO:0000256" key="3">
    <source>
        <dbReference type="SAM" id="Phobius"/>
    </source>
</evidence>
<feature type="region of interest" description="Disordered" evidence="2">
    <location>
        <begin position="474"/>
        <end position="563"/>
    </location>
</feature>
<dbReference type="Proteomes" id="UP001295740">
    <property type="component" value="Unassembled WGS sequence"/>
</dbReference>
<proteinExistence type="predicted"/>
<feature type="compositionally biased region" description="Basic and acidic residues" evidence="2">
    <location>
        <begin position="517"/>
        <end position="530"/>
    </location>
</feature>
<dbReference type="Gene3D" id="3.30.70.330">
    <property type="match status" value="1"/>
</dbReference>
<feature type="compositionally biased region" description="Basic and acidic residues" evidence="2">
    <location>
        <begin position="546"/>
        <end position="556"/>
    </location>
</feature>
<feature type="domain" description="RRM" evidence="4">
    <location>
        <begin position="13"/>
        <end position="93"/>
    </location>
</feature>
<feature type="transmembrane region" description="Helical" evidence="3">
    <location>
        <begin position="290"/>
        <end position="308"/>
    </location>
</feature>
<feature type="transmembrane region" description="Helical" evidence="3">
    <location>
        <begin position="400"/>
        <end position="420"/>
    </location>
</feature>
<keyword evidence="1" id="KW-0694">RNA-binding</keyword>
<dbReference type="InterPro" id="IPR022127">
    <property type="entry name" value="STIMATE/YPL162C"/>
</dbReference>
<accession>A0AAI8VCR7</accession>
<feature type="compositionally biased region" description="Basic and acidic residues" evidence="2">
    <location>
        <begin position="474"/>
        <end position="486"/>
    </location>
</feature>
<protein>
    <submittedName>
        <fullName evidence="5">Uu.00g048690.m01.CDS01</fullName>
    </submittedName>
</protein>
<dbReference type="Pfam" id="PF00076">
    <property type="entry name" value="RRM_1"/>
    <property type="match status" value="1"/>
</dbReference>
<keyword evidence="3" id="KW-0472">Membrane</keyword>
<gene>
    <name evidence="5" type="ORF">KHLLAP_LOCUS2484</name>
</gene>
<dbReference type="SMART" id="SM00360">
    <property type="entry name" value="RRM"/>
    <property type="match status" value="1"/>
</dbReference>
<evidence type="ECO:0000313" key="6">
    <source>
        <dbReference type="Proteomes" id="UP001295740"/>
    </source>
</evidence>
<feature type="transmembrane region" description="Helical" evidence="3">
    <location>
        <begin position="247"/>
        <end position="269"/>
    </location>
</feature>